<reference evidence="2" key="1">
    <citation type="submission" date="2019-08" db="EMBL/GenBank/DDBJ databases">
        <authorList>
            <person name="Kucharzyk K."/>
            <person name="Murdoch R.W."/>
            <person name="Higgins S."/>
            <person name="Loffler F."/>
        </authorList>
    </citation>
    <scope>NUCLEOTIDE SEQUENCE</scope>
</reference>
<evidence type="ECO:0000313" key="2">
    <source>
        <dbReference type="EMBL" id="MPM28482.1"/>
    </source>
</evidence>
<sequence length="104" mass="11011">MEGKPPPAQQADGQHAAAEDTAQGQKQQQHPQEPPAGAKGRQHHQHRGAELAQRMGQKAHTRKKNGGGIGGSQCSGEGKPRPVQHLAGQPGGGQQQQIIDREIQ</sequence>
<proteinExistence type="predicted"/>
<accession>A0A644YIM0</accession>
<organism evidence="2">
    <name type="scientific">bioreactor metagenome</name>
    <dbReference type="NCBI Taxonomy" id="1076179"/>
    <lineage>
        <taxon>unclassified sequences</taxon>
        <taxon>metagenomes</taxon>
        <taxon>ecological metagenomes</taxon>
    </lineage>
</organism>
<dbReference type="EMBL" id="VSSQ01005269">
    <property type="protein sequence ID" value="MPM28482.1"/>
    <property type="molecule type" value="Genomic_DNA"/>
</dbReference>
<gene>
    <name evidence="2" type="ORF">SDC9_75008</name>
</gene>
<feature type="region of interest" description="Disordered" evidence="1">
    <location>
        <begin position="1"/>
        <end position="104"/>
    </location>
</feature>
<dbReference type="AlphaFoldDB" id="A0A644YIM0"/>
<comment type="caution">
    <text evidence="2">The sequence shown here is derived from an EMBL/GenBank/DDBJ whole genome shotgun (WGS) entry which is preliminary data.</text>
</comment>
<name>A0A644YIM0_9ZZZZ</name>
<protein>
    <submittedName>
        <fullName evidence="2">Uncharacterized protein</fullName>
    </submittedName>
</protein>
<evidence type="ECO:0000256" key="1">
    <source>
        <dbReference type="SAM" id="MobiDB-lite"/>
    </source>
</evidence>